<evidence type="ECO:0000313" key="3">
    <source>
        <dbReference type="Proteomes" id="UP000035050"/>
    </source>
</evidence>
<evidence type="ECO:0000256" key="1">
    <source>
        <dbReference type="SAM" id="MobiDB-lite"/>
    </source>
</evidence>
<dbReference type="EMBL" id="CP011518">
    <property type="protein sequence ID" value="AKK24728.2"/>
    <property type="molecule type" value="Genomic_DNA"/>
</dbReference>
<dbReference type="KEGG" id="pox:MB84_28380"/>
<dbReference type="Proteomes" id="UP000035050">
    <property type="component" value="Plasmid pPO70-1"/>
</dbReference>
<keyword evidence="2" id="KW-0614">Plasmid</keyword>
<sequence>MGITFSALRGGLTPLVPDSLKIAVEVDVSGPRAVQRALKSLERALKDSIDPTFFRDNRAPSDLAILALYTHADERGASTEFIEKAWEAAIEGVAEHLSPVGKEAVLHTLGAGAIDNAFSQLLSEPIRLCLAAQVLSVQGHSYELSDAISEAVSGGATRETALNLIESNRCKCEHAFTQAAGLYKKAAKLFGEKGSDKDAVSAGLSAGRTYTFLAGTHMGTDRFGSASDAFFAAERVFLQLGILEPEALFLAADAKSKAEGALSKAQELGQRAAPQEFDQGAAAPAA</sequence>
<keyword evidence="3" id="KW-1185">Reference proteome</keyword>
<reference evidence="2" key="1">
    <citation type="submission" date="2016-06" db="EMBL/GenBank/DDBJ databases">
        <title>Pandoraea oxalativorans DSM 23570 Genome Sequencing.</title>
        <authorList>
            <person name="Ee R."/>
            <person name="Lim Y.-L."/>
            <person name="Yong D."/>
            <person name="Yin W.-F."/>
            <person name="Chan K.-G."/>
        </authorList>
    </citation>
    <scope>NUCLEOTIDE SEQUENCE</scope>
    <source>
        <strain evidence="2">DSM 23570</strain>
        <plasmid evidence="2">pPO70-1</plasmid>
    </source>
</reference>
<dbReference type="AlphaFoldDB" id="A0A0G3IDM9"/>
<organism evidence="2 3">
    <name type="scientific">Pandoraea oxalativorans</name>
    <dbReference type="NCBI Taxonomy" id="573737"/>
    <lineage>
        <taxon>Bacteria</taxon>
        <taxon>Pseudomonadati</taxon>
        <taxon>Pseudomonadota</taxon>
        <taxon>Betaproteobacteria</taxon>
        <taxon>Burkholderiales</taxon>
        <taxon>Burkholderiaceae</taxon>
        <taxon>Pandoraea</taxon>
    </lineage>
</organism>
<protein>
    <submittedName>
        <fullName evidence="2">Uncharacterized protein</fullName>
    </submittedName>
</protein>
<evidence type="ECO:0000313" key="2">
    <source>
        <dbReference type="EMBL" id="AKK24728.2"/>
    </source>
</evidence>
<proteinExistence type="predicted"/>
<name>A0A0G3IDM9_9BURK</name>
<geneLocation type="plasmid" evidence="2 3">
    <name>pPO70-1</name>
</geneLocation>
<gene>
    <name evidence="2" type="ORF">MB84_28380</name>
</gene>
<feature type="region of interest" description="Disordered" evidence="1">
    <location>
        <begin position="263"/>
        <end position="286"/>
    </location>
</feature>
<accession>A0A0G3IDM9</accession>